<sequence length="43" mass="4971">MSLKRLPEPQRPSGIFPVRKLVDRSSTVRLFCFPRPFGISPEK</sequence>
<dbReference type="EMBL" id="GGEC01066771">
    <property type="protein sequence ID" value="MBX47255.1"/>
    <property type="molecule type" value="Transcribed_RNA"/>
</dbReference>
<proteinExistence type="predicted"/>
<organism evidence="1">
    <name type="scientific">Rhizophora mucronata</name>
    <name type="common">Asiatic mangrove</name>
    <dbReference type="NCBI Taxonomy" id="61149"/>
    <lineage>
        <taxon>Eukaryota</taxon>
        <taxon>Viridiplantae</taxon>
        <taxon>Streptophyta</taxon>
        <taxon>Embryophyta</taxon>
        <taxon>Tracheophyta</taxon>
        <taxon>Spermatophyta</taxon>
        <taxon>Magnoliopsida</taxon>
        <taxon>eudicotyledons</taxon>
        <taxon>Gunneridae</taxon>
        <taxon>Pentapetalae</taxon>
        <taxon>rosids</taxon>
        <taxon>fabids</taxon>
        <taxon>Malpighiales</taxon>
        <taxon>Rhizophoraceae</taxon>
        <taxon>Rhizophora</taxon>
    </lineage>
</organism>
<name>A0A2P2NXR1_RHIMU</name>
<protein>
    <submittedName>
        <fullName evidence="1">Uncharacterized protein</fullName>
    </submittedName>
</protein>
<evidence type="ECO:0000313" key="1">
    <source>
        <dbReference type="EMBL" id="MBX47255.1"/>
    </source>
</evidence>
<dbReference type="AlphaFoldDB" id="A0A2P2NXR1"/>
<accession>A0A2P2NXR1</accession>
<reference evidence="1" key="1">
    <citation type="submission" date="2018-02" db="EMBL/GenBank/DDBJ databases">
        <title>Rhizophora mucronata_Transcriptome.</title>
        <authorList>
            <person name="Meera S.P."/>
            <person name="Sreeshan A."/>
            <person name="Augustine A."/>
        </authorList>
    </citation>
    <scope>NUCLEOTIDE SEQUENCE</scope>
    <source>
        <tissue evidence="1">Leaf</tissue>
    </source>
</reference>